<dbReference type="AlphaFoldDB" id="A0A0F9IG97"/>
<reference evidence="1" key="1">
    <citation type="journal article" date="2015" name="Nature">
        <title>Complex archaea that bridge the gap between prokaryotes and eukaryotes.</title>
        <authorList>
            <person name="Spang A."/>
            <person name="Saw J.H."/>
            <person name="Jorgensen S.L."/>
            <person name="Zaremba-Niedzwiedzka K."/>
            <person name="Martijn J."/>
            <person name="Lind A.E."/>
            <person name="van Eijk R."/>
            <person name="Schleper C."/>
            <person name="Guy L."/>
            <person name="Ettema T.J."/>
        </authorList>
    </citation>
    <scope>NUCLEOTIDE SEQUENCE</scope>
</reference>
<gene>
    <name evidence="1" type="ORF">LCGC14_1584010</name>
</gene>
<accession>A0A0F9IG97</accession>
<comment type="caution">
    <text evidence="1">The sequence shown here is derived from an EMBL/GenBank/DDBJ whole genome shotgun (WGS) entry which is preliminary data.</text>
</comment>
<protein>
    <submittedName>
        <fullName evidence="1">Uncharacterized protein</fullName>
    </submittedName>
</protein>
<organism evidence="1">
    <name type="scientific">marine sediment metagenome</name>
    <dbReference type="NCBI Taxonomy" id="412755"/>
    <lineage>
        <taxon>unclassified sequences</taxon>
        <taxon>metagenomes</taxon>
        <taxon>ecological metagenomes</taxon>
    </lineage>
</organism>
<sequence>MPIDIKDLHECDKCGGTLTGENKNCPVFEVVRFSQAVLDAGAINRHLGMAQMMGGGNVGMTLANVMGPGEPAARIVAEEDGDGWNEAFLCQDCFLEIFGEIVERVMNRKEEAKERAS</sequence>
<dbReference type="EMBL" id="LAZR01012499">
    <property type="protein sequence ID" value="KKM26512.1"/>
    <property type="molecule type" value="Genomic_DNA"/>
</dbReference>
<name>A0A0F9IG97_9ZZZZ</name>
<proteinExistence type="predicted"/>
<evidence type="ECO:0000313" key="1">
    <source>
        <dbReference type="EMBL" id="KKM26512.1"/>
    </source>
</evidence>